<evidence type="ECO:0000313" key="2">
    <source>
        <dbReference type="EMBL" id="KAL0471646.1"/>
    </source>
</evidence>
<feature type="chain" id="PRO_5045909721" description="Secreted protein" evidence="1">
    <location>
        <begin position="20"/>
        <end position="78"/>
    </location>
</feature>
<accession>A0ABR3DG51</accession>
<sequence length="78" mass="9020">MNQSVHLLLLLTFIYIVTTSLENDESEQHSNMSITHKWHNCAQEVNPTPCIYMNNDHLDANMNHQKTAIFSCHIPGRQ</sequence>
<keyword evidence="1" id="KW-0732">Signal</keyword>
<protein>
    <recommendedName>
        <fullName evidence="4">Secreted protein</fullName>
    </recommendedName>
</protein>
<keyword evidence="3" id="KW-1185">Reference proteome</keyword>
<dbReference type="Proteomes" id="UP001451303">
    <property type="component" value="Unassembled WGS sequence"/>
</dbReference>
<feature type="signal peptide" evidence="1">
    <location>
        <begin position="1"/>
        <end position="19"/>
    </location>
</feature>
<evidence type="ECO:0000313" key="3">
    <source>
        <dbReference type="Proteomes" id="UP001451303"/>
    </source>
</evidence>
<proteinExistence type="predicted"/>
<dbReference type="EMBL" id="JAVLET010000003">
    <property type="protein sequence ID" value="KAL0471646.1"/>
    <property type="molecule type" value="Genomic_DNA"/>
</dbReference>
<gene>
    <name evidence="2" type="ORF">QR685DRAFT_438683</name>
</gene>
<evidence type="ECO:0000256" key="1">
    <source>
        <dbReference type="SAM" id="SignalP"/>
    </source>
</evidence>
<reference evidence="2 3" key="1">
    <citation type="submission" date="2023-09" db="EMBL/GenBank/DDBJ databases">
        <title>Multi-omics analysis of a traditional fermented food reveals byproduct-associated fungal strains for waste-to-food upcycling.</title>
        <authorList>
            <consortium name="Lawrence Berkeley National Laboratory"/>
            <person name="Rekdal V.M."/>
            <person name="Villalobos-Escobedo J.M."/>
            <person name="Rodriguez-Valeron N."/>
            <person name="Garcia M.O."/>
            <person name="Vasquez D.P."/>
            <person name="Damayanti I."/>
            <person name="Sorensen P.M."/>
            <person name="Baidoo E.E."/>
            <person name="De Carvalho A.C."/>
            <person name="Riley R."/>
            <person name="Lipzen A."/>
            <person name="He G."/>
            <person name="Yan M."/>
            <person name="Haridas S."/>
            <person name="Daum C."/>
            <person name="Yoshinaga Y."/>
            <person name="Ng V."/>
            <person name="Grigoriev I.V."/>
            <person name="Munk R."/>
            <person name="Nuraida L."/>
            <person name="Wijaya C.H."/>
            <person name="Morales P.-C."/>
            <person name="Keasling J.D."/>
        </authorList>
    </citation>
    <scope>NUCLEOTIDE SEQUENCE [LARGE SCALE GENOMIC DNA]</scope>
    <source>
        <strain evidence="2 3">FGSC 2613</strain>
    </source>
</reference>
<name>A0ABR3DG51_NEUIN</name>
<evidence type="ECO:0008006" key="4">
    <source>
        <dbReference type="Google" id="ProtNLM"/>
    </source>
</evidence>
<organism evidence="2 3">
    <name type="scientific">Neurospora intermedia</name>
    <dbReference type="NCBI Taxonomy" id="5142"/>
    <lineage>
        <taxon>Eukaryota</taxon>
        <taxon>Fungi</taxon>
        <taxon>Dikarya</taxon>
        <taxon>Ascomycota</taxon>
        <taxon>Pezizomycotina</taxon>
        <taxon>Sordariomycetes</taxon>
        <taxon>Sordariomycetidae</taxon>
        <taxon>Sordariales</taxon>
        <taxon>Sordariaceae</taxon>
        <taxon>Neurospora</taxon>
    </lineage>
</organism>
<comment type="caution">
    <text evidence="2">The sequence shown here is derived from an EMBL/GenBank/DDBJ whole genome shotgun (WGS) entry which is preliminary data.</text>
</comment>